<dbReference type="Gene3D" id="3.40.630.30">
    <property type="match status" value="1"/>
</dbReference>
<reference evidence="6 7" key="1">
    <citation type="journal article" date="2019" name="Nat. Med.">
        <title>A library of human gut bacterial isolates paired with longitudinal multiomics data enables mechanistic microbiome research.</title>
        <authorList>
            <person name="Poyet M."/>
            <person name="Groussin M."/>
            <person name="Gibbons S.M."/>
            <person name="Avila-Pacheco J."/>
            <person name="Jiang X."/>
            <person name="Kearney S.M."/>
            <person name="Perrotta A.R."/>
            <person name="Berdy B."/>
            <person name="Zhao S."/>
            <person name="Lieberman T.D."/>
            <person name="Swanson P.K."/>
            <person name="Smith M."/>
            <person name="Roesemann S."/>
            <person name="Alexander J.E."/>
            <person name="Rich S.A."/>
            <person name="Livny J."/>
            <person name="Vlamakis H."/>
            <person name="Clish C."/>
            <person name="Bullock K."/>
            <person name="Deik A."/>
            <person name="Scott J."/>
            <person name="Pierce K.A."/>
            <person name="Xavier R.J."/>
            <person name="Alm E.J."/>
        </authorList>
    </citation>
    <scope>NUCLEOTIDE SEQUENCE [LARGE SCALE GENOMIC DNA]</scope>
    <source>
        <strain evidence="4 6">BIOML-A4</strain>
        <strain evidence="5 7">BIOML-A5</strain>
    </source>
</reference>
<name>A0A6N7S3X9_9FIRM</name>
<dbReference type="Pfam" id="PF00583">
    <property type="entry name" value="Acetyltransf_1"/>
    <property type="match status" value="1"/>
</dbReference>
<organism evidence="4 6">
    <name type="scientific">Holdemania massiliensis</name>
    <dbReference type="NCBI Taxonomy" id="1468449"/>
    <lineage>
        <taxon>Bacteria</taxon>
        <taxon>Bacillati</taxon>
        <taxon>Bacillota</taxon>
        <taxon>Erysipelotrichia</taxon>
        <taxon>Erysipelotrichales</taxon>
        <taxon>Erysipelotrichaceae</taxon>
        <taxon>Holdemania</taxon>
    </lineage>
</organism>
<dbReference type="InterPro" id="IPR050680">
    <property type="entry name" value="YpeA/RimI_acetyltransf"/>
</dbReference>
<dbReference type="PROSITE" id="PS51186">
    <property type="entry name" value="GNAT"/>
    <property type="match status" value="1"/>
</dbReference>
<evidence type="ECO:0000313" key="6">
    <source>
        <dbReference type="Proteomes" id="UP000433575"/>
    </source>
</evidence>
<evidence type="ECO:0000313" key="5">
    <source>
        <dbReference type="EMBL" id="MSC32684.1"/>
    </source>
</evidence>
<dbReference type="AlphaFoldDB" id="A0A6N7S3X9"/>
<evidence type="ECO:0000256" key="1">
    <source>
        <dbReference type="ARBA" id="ARBA00022679"/>
    </source>
</evidence>
<dbReference type="EMBL" id="WKPJ01000003">
    <property type="protein sequence ID" value="MSA88345.1"/>
    <property type="molecule type" value="Genomic_DNA"/>
</dbReference>
<dbReference type="InterPro" id="IPR016181">
    <property type="entry name" value="Acyl_CoA_acyltransferase"/>
</dbReference>
<dbReference type="GO" id="GO:0016747">
    <property type="term" value="F:acyltransferase activity, transferring groups other than amino-acyl groups"/>
    <property type="evidence" value="ECO:0007669"/>
    <property type="project" value="InterPro"/>
</dbReference>
<keyword evidence="2" id="KW-0012">Acyltransferase</keyword>
<dbReference type="Proteomes" id="UP000480929">
    <property type="component" value="Unassembled WGS sequence"/>
</dbReference>
<dbReference type="CDD" id="cd04301">
    <property type="entry name" value="NAT_SF"/>
    <property type="match status" value="1"/>
</dbReference>
<dbReference type="OrthoDB" id="9790865at2"/>
<dbReference type="RefSeq" id="WP_020223405.1">
    <property type="nucleotide sequence ID" value="NZ_AP031450.1"/>
</dbReference>
<sequence length="165" mass="18638">MEVTIRELRKDEYPQLTDFLYEAIFVPPGTPKPEREVIHEPELQVYVENFGTGIADFALAAEVEGGLVGCAWTRIMNDYGHLDEQTPSLAIAVFEQYRGRGIGTKLLKTLLIQLQESGYSQVSLSVQKANYAAQLYQKLGFQIVKENAEEWIMAVTLNPKKKETL</sequence>
<accession>A0A6N7S3X9</accession>
<keyword evidence="7" id="KW-1185">Reference proteome</keyword>
<comment type="caution">
    <text evidence="4">The sequence shown here is derived from an EMBL/GenBank/DDBJ whole genome shotgun (WGS) entry which is preliminary data.</text>
</comment>
<proteinExistence type="predicted"/>
<protein>
    <submittedName>
        <fullName evidence="4">GNAT family N-acetyltransferase</fullName>
    </submittedName>
</protein>
<dbReference type="PANTHER" id="PTHR43420">
    <property type="entry name" value="ACETYLTRANSFERASE"/>
    <property type="match status" value="1"/>
</dbReference>
<evidence type="ECO:0000313" key="4">
    <source>
        <dbReference type="EMBL" id="MSA88345.1"/>
    </source>
</evidence>
<evidence type="ECO:0000313" key="7">
    <source>
        <dbReference type="Proteomes" id="UP000480929"/>
    </source>
</evidence>
<evidence type="ECO:0000259" key="3">
    <source>
        <dbReference type="PROSITE" id="PS51186"/>
    </source>
</evidence>
<dbReference type="PANTHER" id="PTHR43420:SF12">
    <property type="entry name" value="N-ACETYLTRANSFERASE DOMAIN-CONTAINING PROTEIN"/>
    <property type="match status" value="1"/>
</dbReference>
<dbReference type="GeneID" id="42455292"/>
<evidence type="ECO:0000256" key="2">
    <source>
        <dbReference type="ARBA" id="ARBA00023315"/>
    </source>
</evidence>
<dbReference type="EMBL" id="WKPI01000007">
    <property type="protein sequence ID" value="MSC32684.1"/>
    <property type="molecule type" value="Genomic_DNA"/>
</dbReference>
<dbReference type="Proteomes" id="UP000433575">
    <property type="component" value="Unassembled WGS sequence"/>
</dbReference>
<dbReference type="InterPro" id="IPR000182">
    <property type="entry name" value="GNAT_dom"/>
</dbReference>
<dbReference type="SUPFAM" id="SSF55729">
    <property type="entry name" value="Acyl-CoA N-acyltransferases (Nat)"/>
    <property type="match status" value="1"/>
</dbReference>
<keyword evidence="1 4" id="KW-0808">Transferase</keyword>
<feature type="domain" description="N-acetyltransferase" evidence="3">
    <location>
        <begin position="3"/>
        <end position="158"/>
    </location>
</feature>
<gene>
    <name evidence="5" type="ORF">GKD88_06080</name>
    <name evidence="4" type="ORF">GKE08_03295</name>
</gene>